<dbReference type="EMBL" id="CP007514">
    <property type="protein sequence ID" value="AHY47032.1"/>
    <property type="molecule type" value="Genomic_DNA"/>
</dbReference>
<dbReference type="Pfam" id="PF13432">
    <property type="entry name" value="TPR_16"/>
    <property type="match status" value="1"/>
</dbReference>
<dbReference type="Pfam" id="PF14559">
    <property type="entry name" value="TPR_19"/>
    <property type="match status" value="1"/>
</dbReference>
<dbReference type="RefSeq" id="WP_038682041.1">
    <property type="nucleotide sequence ID" value="NZ_CP007514.1"/>
</dbReference>
<name>A0A023X3H5_RUBRA</name>
<sequence length="214" mass="23719">MMMNRDRLGFWARLIAIFLALVFISSFVFLGIGGNVSYNLFDLIGGSDDQQNQQSQANLDEQIQNAEREYRENPGDPQAVQTLAGLYFSNSQFEEAERVLREGREANPENAELASLLGSVYAQRAAQSGEENRERLYRDSAEQYAAAAEIEPENSDYPLLAGQSFEQAGDAGRAIQFYNSYLDLEPDGENAQAVRERIDTLLTPAETTGAAEEG</sequence>
<dbReference type="OrthoDB" id="5242535at2"/>
<gene>
    <name evidence="2" type="ORF">RradSPS_1749</name>
    <name evidence="3" type="ORF">SIL72_10410</name>
</gene>
<evidence type="ECO:0000313" key="2">
    <source>
        <dbReference type="EMBL" id="AHY47032.1"/>
    </source>
</evidence>
<feature type="repeat" description="TPR" evidence="1">
    <location>
        <begin position="77"/>
        <end position="110"/>
    </location>
</feature>
<dbReference type="Gene3D" id="1.25.40.10">
    <property type="entry name" value="Tetratricopeptide repeat domain"/>
    <property type="match status" value="1"/>
</dbReference>
<protein>
    <submittedName>
        <fullName evidence="2 3">Tetratricopeptide repeat</fullName>
    </submittedName>
</protein>
<evidence type="ECO:0000313" key="4">
    <source>
        <dbReference type="Proteomes" id="UP000025229"/>
    </source>
</evidence>
<dbReference type="SUPFAM" id="SSF48452">
    <property type="entry name" value="TPR-like"/>
    <property type="match status" value="1"/>
</dbReference>
<dbReference type="EMBL" id="JAWXXX010000001">
    <property type="protein sequence ID" value="MDX5894438.1"/>
    <property type="molecule type" value="Genomic_DNA"/>
</dbReference>
<keyword evidence="4" id="KW-1185">Reference proteome</keyword>
<dbReference type="STRING" id="42256.RradSPS_1749"/>
<organism evidence="2 4">
    <name type="scientific">Rubrobacter radiotolerans</name>
    <name type="common">Arthrobacter radiotolerans</name>
    <dbReference type="NCBI Taxonomy" id="42256"/>
    <lineage>
        <taxon>Bacteria</taxon>
        <taxon>Bacillati</taxon>
        <taxon>Actinomycetota</taxon>
        <taxon>Rubrobacteria</taxon>
        <taxon>Rubrobacterales</taxon>
        <taxon>Rubrobacteraceae</taxon>
        <taxon>Rubrobacter</taxon>
    </lineage>
</organism>
<accession>A0A023X3H5</accession>
<dbReference type="AlphaFoldDB" id="A0A023X3H5"/>
<reference evidence="3" key="2">
    <citation type="submission" date="2023-11" db="EMBL/GenBank/DDBJ databases">
        <title>MicrobeMod: A computational toolkit for identifying prokaryotic methylation and restriction-modification with nanopore sequencing.</title>
        <authorList>
            <person name="Crits-Christoph A."/>
            <person name="Kang S.C."/>
            <person name="Lee H."/>
            <person name="Ostrov N."/>
        </authorList>
    </citation>
    <scope>NUCLEOTIDE SEQUENCE</scope>
    <source>
        <strain evidence="3">ATCC 51242</strain>
    </source>
</reference>
<keyword evidence="1" id="KW-0802">TPR repeat</keyword>
<reference evidence="2 4" key="1">
    <citation type="submission" date="2014-03" db="EMBL/GenBank/DDBJ databases">
        <title>Complete genome sequence of the Radio-Resistant Rubrobacter radiotolerans RSPS-4.</title>
        <authorList>
            <person name="Egas C.C."/>
            <person name="Barroso C.C."/>
            <person name="Froufe H.J.C."/>
            <person name="Pacheco J.J."/>
            <person name="Albuquerque L.L."/>
            <person name="da Costa M.M.S."/>
        </authorList>
    </citation>
    <scope>NUCLEOTIDE SEQUENCE [LARGE SCALE GENOMIC DNA]</scope>
    <source>
        <strain evidence="2 4">RSPS-4</strain>
    </source>
</reference>
<evidence type="ECO:0000256" key="1">
    <source>
        <dbReference type="PROSITE-ProRule" id="PRU00339"/>
    </source>
</evidence>
<dbReference type="Proteomes" id="UP001281130">
    <property type="component" value="Unassembled WGS sequence"/>
</dbReference>
<dbReference type="InterPro" id="IPR011990">
    <property type="entry name" value="TPR-like_helical_dom_sf"/>
</dbReference>
<dbReference type="InterPro" id="IPR019734">
    <property type="entry name" value="TPR_rpt"/>
</dbReference>
<dbReference type="KEGG" id="rrd:RradSPS_1749"/>
<evidence type="ECO:0000313" key="3">
    <source>
        <dbReference type="EMBL" id="MDX5894438.1"/>
    </source>
</evidence>
<dbReference type="PROSITE" id="PS50005">
    <property type="entry name" value="TPR"/>
    <property type="match status" value="1"/>
</dbReference>
<dbReference type="HOGENOM" id="CLU_1288080_0_0_11"/>
<dbReference type="Proteomes" id="UP000025229">
    <property type="component" value="Chromosome"/>
</dbReference>
<proteinExistence type="predicted"/>
<dbReference type="eggNOG" id="COG4235">
    <property type="taxonomic scope" value="Bacteria"/>
</dbReference>